<dbReference type="GO" id="GO:0033862">
    <property type="term" value="F:UMP kinase activity"/>
    <property type="evidence" value="ECO:0007669"/>
    <property type="project" value="UniProtKB-EC"/>
</dbReference>
<feature type="binding site" evidence="11">
    <location>
        <position position="164"/>
    </location>
    <ligand>
        <name>ATP</name>
        <dbReference type="ChEBI" id="CHEBI:30616"/>
    </ligand>
</feature>
<dbReference type="SUPFAM" id="SSF53633">
    <property type="entry name" value="Carbamate kinase-like"/>
    <property type="match status" value="1"/>
</dbReference>
<evidence type="ECO:0000256" key="7">
    <source>
        <dbReference type="ARBA" id="ARBA00022777"/>
    </source>
</evidence>
<comment type="catalytic activity">
    <reaction evidence="10 11">
        <text>UMP + ATP = UDP + ADP</text>
        <dbReference type="Rhea" id="RHEA:24400"/>
        <dbReference type="ChEBI" id="CHEBI:30616"/>
        <dbReference type="ChEBI" id="CHEBI:57865"/>
        <dbReference type="ChEBI" id="CHEBI:58223"/>
        <dbReference type="ChEBI" id="CHEBI:456216"/>
        <dbReference type="EC" id="2.7.4.22"/>
    </reaction>
</comment>
<evidence type="ECO:0000256" key="2">
    <source>
        <dbReference type="ARBA" id="ARBA00004791"/>
    </source>
</evidence>
<feature type="domain" description="Aspartate/glutamate/uridylate kinase" evidence="12">
    <location>
        <begin position="3"/>
        <end position="211"/>
    </location>
</feature>
<keyword evidence="8 11" id="KW-0067">ATP-binding</keyword>
<dbReference type="FunFam" id="3.40.1160.10:FF:000001">
    <property type="entry name" value="Uridylate kinase"/>
    <property type="match status" value="1"/>
</dbReference>
<dbReference type="InterPro" id="IPR011817">
    <property type="entry name" value="Uridylate_kinase"/>
</dbReference>
<dbReference type="GO" id="GO:0044210">
    <property type="term" value="P:'de novo' CTP biosynthetic process"/>
    <property type="evidence" value="ECO:0007669"/>
    <property type="project" value="UniProtKB-UniRule"/>
</dbReference>
<evidence type="ECO:0000256" key="11">
    <source>
        <dbReference type="HAMAP-Rule" id="MF_01220"/>
    </source>
</evidence>
<evidence type="ECO:0000256" key="4">
    <source>
        <dbReference type="ARBA" id="ARBA00022490"/>
    </source>
</evidence>
<dbReference type="EMBL" id="FRAH01000055">
    <property type="protein sequence ID" value="SHK93819.1"/>
    <property type="molecule type" value="Genomic_DNA"/>
</dbReference>
<evidence type="ECO:0000256" key="8">
    <source>
        <dbReference type="ARBA" id="ARBA00022840"/>
    </source>
</evidence>
<keyword evidence="5 11" id="KW-0808">Transferase</keyword>
<gene>
    <name evidence="11" type="primary">pyrH</name>
    <name evidence="13" type="ORF">SAMN02745138_02598</name>
</gene>
<dbReference type="Pfam" id="PF00696">
    <property type="entry name" value="AA_kinase"/>
    <property type="match status" value="1"/>
</dbReference>
<accession>A0A1M6WJN9</accession>
<dbReference type="Proteomes" id="UP000183975">
    <property type="component" value="Unassembled WGS sequence"/>
</dbReference>
<dbReference type="UniPathway" id="UPA00159">
    <property type="reaction ID" value="UER00275"/>
</dbReference>
<sequence>MYKRIVLKLSGEALAGDKEGVSFDDAVVSGLVKQIRQVMEMGTQVCLVVGGGNFWRGRSADSAMDRTKADQIGMLATVMNAIYLADAFRQQGTKAVIQTPVVFGTMTELFSKDSALAHLENGEVLIFAAGLGHPFFSTDTITALRGAELDVDGLFFAKNIDGVYDDDPAKNPNAKKLDVITSEDIVKKNLKVIDTSAAALCFERKIPVVIFGLNEENSIMRAVKGEKIGTLVTVS</sequence>
<keyword evidence="9 11" id="KW-0665">Pyrimidine biosynthesis</keyword>
<feature type="binding site" evidence="11">
    <location>
        <position position="159"/>
    </location>
    <ligand>
        <name>ATP</name>
        <dbReference type="ChEBI" id="CHEBI:30616"/>
    </ligand>
</feature>
<evidence type="ECO:0000256" key="6">
    <source>
        <dbReference type="ARBA" id="ARBA00022741"/>
    </source>
</evidence>
<reference evidence="13 14" key="1">
    <citation type="submission" date="2016-11" db="EMBL/GenBank/DDBJ databases">
        <authorList>
            <person name="Jaros S."/>
            <person name="Januszkiewicz K."/>
            <person name="Wedrychowicz H."/>
        </authorList>
    </citation>
    <scope>NUCLEOTIDE SEQUENCE [LARGE SCALE GENOMIC DNA]</scope>
    <source>
        <strain evidence="13 14">DSM 14214</strain>
    </source>
</reference>
<comment type="activity regulation">
    <text evidence="11">Inhibited by UTP.</text>
</comment>
<evidence type="ECO:0000313" key="13">
    <source>
        <dbReference type="EMBL" id="SHK93819.1"/>
    </source>
</evidence>
<keyword evidence="7 11" id="KW-0418">Kinase</keyword>
<feature type="binding site" evidence="11">
    <location>
        <begin position="8"/>
        <end position="11"/>
    </location>
    <ligand>
        <name>ATP</name>
        <dbReference type="ChEBI" id="CHEBI:30616"/>
    </ligand>
</feature>
<dbReference type="InterPro" id="IPR036393">
    <property type="entry name" value="AceGlu_kinase-like_sf"/>
</dbReference>
<comment type="subcellular location">
    <subcellularLocation>
        <location evidence="1 11">Cytoplasm</location>
    </subcellularLocation>
</comment>
<feature type="binding site" evidence="11">
    <location>
        <position position="70"/>
    </location>
    <ligand>
        <name>UMP</name>
        <dbReference type="ChEBI" id="CHEBI:57865"/>
    </ligand>
</feature>
<evidence type="ECO:0000256" key="9">
    <source>
        <dbReference type="ARBA" id="ARBA00022975"/>
    </source>
</evidence>
<dbReference type="InterPro" id="IPR001048">
    <property type="entry name" value="Asp/Glu/Uridylate_kinase"/>
</dbReference>
<evidence type="ECO:0000313" key="14">
    <source>
        <dbReference type="Proteomes" id="UP000183975"/>
    </source>
</evidence>
<dbReference type="HAMAP" id="MF_01220_B">
    <property type="entry name" value="PyrH_B"/>
    <property type="match status" value="1"/>
</dbReference>
<feature type="binding site" evidence="11">
    <location>
        <position position="56"/>
    </location>
    <ligand>
        <name>ATP</name>
        <dbReference type="ChEBI" id="CHEBI:30616"/>
    </ligand>
</feature>
<feature type="binding site" evidence="11">
    <location>
        <position position="51"/>
    </location>
    <ligand>
        <name>UMP</name>
        <dbReference type="ChEBI" id="CHEBI:57865"/>
    </ligand>
</feature>
<dbReference type="GO" id="GO:0006225">
    <property type="term" value="P:UDP biosynthetic process"/>
    <property type="evidence" value="ECO:0007669"/>
    <property type="project" value="TreeGrafter"/>
</dbReference>
<keyword evidence="4 11" id="KW-0963">Cytoplasm</keyword>
<keyword evidence="14" id="KW-1185">Reference proteome</keyword>
<evidence type="ECO:0000256" key="3">
    <source>
        <dbReference type="ARBA" id="ARBA00007614"/>
    </source>
</evidence>
<proteinExistence type="inferred from homology"/>
<comment type="caution">
    <text evidence="11">Lacks conserved residue(s) required for the propagation of feature annotation.</text>
</comment>
<evidence type="ECO:0000259" key="12">
    <source>
        <dbReference type="Pfam" id="PF00696"/>
    </source>
</evidence>
<dbReference type="Gene3D" id="3.40.1160.10">
    <property type="entry name" value="Acetylglutamate kinase-like"/>
    <property type="match status" value="1"/>
</dbReference>
<dbReference type="EC" id="2.7.4.22" evidence="11"/>
<feature type="binding site" evidence="11">
    <location>
        <begin position="131"/>
        <end position="138"/>
    </location>
    <ligand>
        <name>UMP</name>
        <dbReference type="ChEBI" id="CHEBI:57865"/>
    </ligand>
</feature>
<comment type="pathway">
    <text evidence="2 11">Pyrimidine metabolism; CTP biosynthesis via de novo pathway; UDP from UMP (UMPK route): step 1/1.</text>
</comment>
<keyword evidence="6 11" id="KW-0547">Nucleotide-binding</keyword>
<dbReference type="InterPro" id="IPR015963">
    <property type="entry name" value="Uridylate_kinase_bac"/>
</dbReference>
<organism evidence="13 14">
    <name type="scientific">Anaerotignum lactatifermentans DSM 14214</name>
    <dbReference type="NCBI Taxonomy" id="1121323"/>
    <lineage>
        <taxon>Bacteria</taxon>
        <taxon>Bacillati</taxon>
        <taxon>Bacillota</taxon>
        <taxon>Clostridia</taxon>
        <taxon>Lachnospirales</taxon>
        <taxon>Anaerotignaceae</taxon>
        <taxon>Anaerotignum</taxon>
    </lineage>
</organism>
<dbReference type="PIRSF" id="PIRSF005650">
    <property type="entry name" value="Uridylate_kin"/>
    <property type="match status" value="1"/>
</dbReference>
<dbReference type="GeneID" id="78176168"/>
<dbReference type="GO" id="GO:0005737">
    <property type="term" value="C:cytoplasm"/>
    <property type="evidence" value="ECO:0007669"/>
    <property type="project" value="UniProtKB-SubCell"/>
</dbReference>
<name>A0A1M6WJN9_9FIRM</name>
<dbReference type="PANTHER" id="PTHR42833:SF4">
    <property type="entry name" value="URIDYLATE KINASE PUMPKIN, CHLOROPLASTIC"/>
    <property type="match status" value="1"/>
</dbReference>
<dbReference type="CDD" id="cd04254">
    <property type="entry name" value="AAK_UMPK-PyrH-Ec"/>
    <property type="match status" value="1"/>
</dbReference>
<comment type="subunit">
    <text evidence="11">Homohexamer.</text>
</comment>
<evidence type="ECO:0000256" key="5">
    <source>
        <dbReference type="ARBA" id="ARBA00022679"/>
    </source>
</evidence>
<protein>
    <recommendedName>
        <fullName evidence="11">Uridylate kinase</fullName>
        <shortName evidence="11">UK</shortName>
        <ecNumber evidence="11">2.7.4.22</ecNumber>
    </recommendedName>
    <alternativeName>
        <fullName evidence="11">Uridine monophosphate kinase</fullName>
        <shortName evidence="11">UMP kinase</shortName>
        <shortName evidence="11">UMPK</shortName>
    </alternativeName>
</protein>
<dbReference type="AlphaFoldDB" id="A0A1M6WJN9"/>
<dbReference type="GO" id="GO:0005524">
    <property type="term" value="F:ATP binding"/>
    <property type="evidence" value="ECO:0007669"/>
    <property type="project" value="UniProtKB-KW"/>
</dbReference>
<feature type="binding site" evidence="11">
    <location>
        <position position="167"/>
    </location>
    <ligand>
        <name>ATP</name>
        <dbReference type="ChEBI" id="CHEBI:30616"/>
    </ligand>
</feature>
<evidence type="ECO:0000256" key="10">
    <source>
        <dbReference type="ARBA" id="ARBA00047767"/>
    </source>
</evidence>
<comment type="similarity">
    <text evidence="3 11">Belongs to the UMP kinase family.</text>
</comment>
<dbReference type="NCBIfam" id="TIGR02075">
    <property type="entry name" value="pyrH_bact"/>
    <property type="match status" value="1"/>
</dbReference>
<dbReference type="RefSeq" id="WP_072852446.1">
    <property type="nucleotide sequence ID" value="NZ_FRAH01000055.1"/>
</dbReference>
<evidence type="ECO:0000256" key="1">
    <source>
        <dbReference type="ARBA" id="ARBA00004496"/>
    </source>
</evidence>
<comment type="function">
    <text evidence="11">Catalyzes the reversible phosphorylation of UMP to UDP.</text>
</comment>
<feature type="binding site" evidence="11">
    <location>
        <position position="52"/>
    </location>
    <ligand>
        <name>ATP</name>
        <dbReference type="ChEBI" id="CHEBI:30616"/>
    </ligand>
</feature>
<dbReference type="OrthoDB" id="9807458at2"/>
<dbReference type="PANTHER" id="PTHR42833">
    <property type="entry name" value="URIDYLATE KINASE"/>
    <property type="match status" value="1"/>
</dbReference>